<feature type="region of interest" description="Disordered" evidence="1">
    <location>
        <begin position="369"/>
        <end position="388"/>
    </location>
</feature>
<dbReference type="EMBL" id="CP001804">
    <property type="protein sequence ID" value="ACY14165.1"/>
    <property type="molecule type" value="Genomic_DNA"/>
</dbReference>
<evidence type="ECO:0000259" key="2">
    <source>
        <dbReference type="Pfam" id="PF12706"/>
    </source>
</evidence>
<dbReference type="InterPro" id="IPR036866">
    <property type="entry name" value="RibonucZ/Hydroxyglut_hydro"/>
</dbReference>
<dbReference type="PANTHER" id="PTHR15032:SF4">
    <property type="entry name" value="N-ACYL-PHOSPHATIDYLETHANOLAMINE-HYDROLYZING PHOSPHOLIPASE D"/>
    <property type="match status" value="1"/>
</dbReference>
<dbReference type="AlphaFoldDB" id="D0LWR8"/>
<sequence length="388" mass="43648">MQTPSRWRRWARRLAYVGLILGVLAAVLLALAWRALGKGADGERLTRMGSSPQWAGESFDNPLPLWNDPWGMLSAFWDASDYTTPSQPLPVVRPDPALFDTPPESGLRITWLGHSTVLIEIDGVRVLTDPVWGERTSPLSFIGPERWYAPPLALADMPRIDLVLISHDHYDHLDAPTMEQLGDWDTQFVVPLGVGAHLEYWGIAPERIRELDWWDRVQVGALELVCTPARHASGRHVFDRNATLWAGYALLGDAHRVFFSGDTGLFPELADIGERFGPFDVSMIEVGAYHRAWPDWHMGPEQAVRAHGMVRARTFLPIHWGLFNLAMHGWTEPVERTMVAAERAGARVLVPRPGESLEPASARTERWWPEVPWETAEEHPIEATGLPE</sequence>
<dbReference type="PANTHER" id="PTHR15032">
    <property type="entry name" value="N-ACYL-PHOSPHATIDYLETHANOLAMINE-HYDROLYZING PHOSPHOLIPASE D"/>
    <property type="match status" value="1"/>
</dbReference>
<dbReference type="SUPFAM" id="SSF56281">
    <property type="entry name" value="Metallo-hydrolase/oxidoreductase"/>
    <property type="match status" value="1"/>
</dbReference>
<dbReference type="KEGG" id="hoh:Hoch_1615"/>
<evidence type="ECO:0000256" key="1">
    <source>
        <dbReference type="SAM" id="MobiDB-lite"/>
    </source>
</evidence>
<gene>
    <name evidence="3" type="ordered locus">Hoch_1615</name>
</gene>
<name>D0LWR8_HALO1</name>
<dbReference type="Proteomes" id="UP000001880">
    <property type="component" value="Chromosome"/>
</dbReference>
<dbReference type="RefSeq" id="WP_012826773.1">
    <property type="nucleotide sequence ID" value="NC_013440.1"/>
</dbReference>
<dbReference type="Gene3D" id="3.60.15.10">
    <property type="entry name" value="Ribonuclease Z/Hydroxyacylglutathione hydrolase-like"/>
    <property type="match status" value="1"/>
</dbReference>
<organism evidence="3 4">
    <name type="scientific">Haliangium ochraceum (strain DSM 14365 / JCM 11303 / SMP-2)</name>
    <dbReference type="NCBI Taxonomy" id="502025"/>
    <lineage>
        <taxon>Bacteria</taxon>
        <taxon>Pseudomonadati</taxon>
        <taxon>Myxococcota</taxon>
        <taxon>Polyangia</taxon>
        <taxon>Haliangiales</taxon>
        <taxon>Kofleriaceae</taxon>
        <taxon>Haliangium</taxon>
    </lineage>
</organism>
<protein>
    <recommendedName>
        <fullName evidence="2">Metallo-beta-lactamase domain-containing protein</fullName>
    </recommendedName>
</protein>
<evidence type="ECO:0000313" key="4">
    <source>
        <dbReference type="Proteomes" id="UP000001880"/>
    </source>
</evidence>
<dbReference type="HOGENOM" id="CLU_020884_0_2_7"/>
<dbReference type="GO" id="GO:0005737">
    <property type="term" value="C:cytoplasm"/>
    <property type="evidence" value="ECO:0007669"/>
    <property type="project" value="TreeGrafter"/>
</dbReference>
<dbReference type="STRING" id="502025.Hoch_1615"/>
<keyword evidence="4" id="KW-1185">Reference proteome</keyword>
<dbReference type="eggNOG" id="COG2220">
    <property type="taxonomic scope" value="Bacteria"/>
</dbReference>
<dbReference type="Pfam" id="PF12706">
    <property type="entry name" value="Lactamase_B_2"/>
    <property type="match status" value="1"/>
</dbReference>
<reference evidence="3 4" key="1">
    <citation type="journal article" date="2010" name="Stand. Genomic Sci.">
        <title>Complete genome sequence of Haliangium ochraceum type strain (SMP-2).</title>
        <authorList>
            <consortium name="US DOE Joint Genome Institute (JGI-PGF)"/>
            <person name="Ivanova N."/>
            <person name="Daum C."/>
            <person name="Lang E."/>
            <person name="Abt B."/>
            <person name="Kopitz M."/>
            <person name="Saunders E."/>
            <person name="Lapidus A."/>
            <person name="Lucas S."/>
            <person name="Glavina Del Rio T."/>
            <person name="Nolan M."/>
            <person name="Tice H."/>
            <person name="Copeland A."/>
            <person name="Cheng J.F."/>
            <person name="Chen F."/>
            <person name="Bruce D."/>
            <person name="Goodwin L."/>
            <person name="Pitluck S."/>
            <person name="Mavromatis K."/>
            <person name="Pati A."/>
            <person name="Mikhailova N."/>
            <person name="Chen A."/>
            <person name="Palaniappan K."/>
            <person name="Land M."/>
            <person name="Hauser L."/>
            <person name="Chang Y.J."/>
            <person name="Jeffries C.D."/>
            <person name="Detter J.C."/>
            <person name="Brettin T."/>
            <person name="Rohde M."/>
            <person name="Goker M."/>
            <person name="Bristow J."/>
            <person name="Markowitz V."/>
            <person name="Eisen J.A."/>
            <person name="Hugenholtz P."/>
            <person name="Kyrpides N.C."/>
            <person name="Klenk H.P."/>
        </authorList>
    </citation>
    <scope>NUCLEOTIDE SEQUENCE [LARGE SCALE GENOMIC DNA]</scope>
    <source>
        <strain evidence="4">DSM 14365 / CIP 107738 / JCM 11303 / AJ 13395 / SMP-2</strain>
    </source>
</reference>
<feature type="domain" description="Metallo-beta-lactamase" evidence="2">
    <location>
        <begin position="125"/>
        <end position="320"/>
    </location>
</feature>
<dbReference type="InterPro" id="IPR001279">
    <property type="entry name" value="Metallo-B-lactamas"/>
</dbReference>
<evidence type="ECO:0000313" key="3">
    <source>
        <dbReference type="EMBL" id="ACY14165.1"/>
    </source>
</evidence>
<proteinExistence type="predicted"/>
<dbReference type="OrthoDB" id="9805728at2"/>
<accession>D0LWR8</accession>